<proteinExistence type="predicted"/>
<feature type="transmembrane region" description="Helical" evidence="6">
    <location>
        <begin position="289"/>
        <end position="310"/>
    </location>
</feature>
<dbReference type="Proteomes" id="UP000577707">
    <property type="component" value="Unassembled WGS sequence"/>
</dbReference>
<dbReference type="RefSeq" id="WP_183542580.1">
    <property type="nucleotide sequence ID" value="NZ_BMQT01000004.1"/>
</dbReference>
<accession>A0A7W5F792</accession>
<reference evidence="7 8" key="1">
    <citation type="submission" date="2020-08" db="EMBL/GenBank/DDBJ databases">
        <title>Genomic Encyclopedia of Type Strains, Phase III (KMG-III): the genomes of soil and plant-associated and newly described type strains.</title>
        <authorList>
            <person name="Whitman W."/>
        </authorList>
    </citation>
    <scope>NUCLEOTIDE SEQUENCE [LARGE SCALE GENOMIC DNA]</scope>
    <source>
        <strain evidence="7 8">CECT 3302</strain>
    </source>
</reference>
<gene>
    <name evidence="7" type="ORF">FHS12_000856</name>
</gene>
<sequence length="347" mass="35993">MTPTIKVVRGGWPSLAGGGVLAAIVVFLAAAPWFVFSPGDVTNLVTLFALIILGTTWNLMAGYGGLVSIGQQAFIGAGGYGVIKLADIAGLPIPVAVVAAGVVCAALALPTSFLLFRLVGGYFAIGTWVVAEVFKLVTQELPGFGGGSGLSLTAFQGVDRVTRIATVYYLALALAVLVVLATYVLMRSRIGLGLTAIRDDPTAAASLGVAVRRSRRIVYVAASGGAGLAGALIAVNGLRVSPDSMFSVQYTAFMIFIVVIGGLGTIEGPILGAVIFFALQQVLDSYGTWYLIALGAVAIAVVLLAPRGLWGLATRGRYEVFPVGHQVYPQGSPQEAQSVDFEVESRR</sequence>
<dbReference type="InterPro" id="IPR001851">
    <property type="entry name" value="ABC_transp_permease"/>
</dbReference>
<dbReference type="AlphaFoldDB" id="A0A7W5F792"/>
<keyword evidence="5 6" id="KW-0472">Membrane</keyword>
<dbReference type="CDD" id="cd06581">
    <property type="entry name" value="TM_PBP1_LivM_like"/>
    <property type="match status" value="1"/>
</dbReference>
<feature type="transmembrane region" description="Helical" evidence="6">
    <location>
        <begin position="217"/>
        <end position="238"/>
    </location>
</feature>
<evidence type="ECO:0000256" key="3">
    <source>
        <dbReference type="ARBA" id="ARBA00022692"/>
    </source>
</evidence>
<feature type="transmembrane region" description="Helical" evidence="6">
    <location>
        <begin position="167"/>
        <end position="186"/>
    </location>
</feature>
<feature type="transmembrane region" description="Helical" evidence="6">
    <location>
        <begin position="114"/>
        <end position="134"/>
    </location>
</feature>
<dbReference type="PANTHER" id="PTHR30482">
    <property type="entry name" value="HIGH-AFFINITY BRANCHED-CHAIN AMINO ACID TRANSPORT SYSTEM PERMEASE"/>
    <property type="match status" value="1"/>
</dbReference>
<comment type="subcellular location">
    <subcellularLocation>
        <location evidence="1">Cell membrane</location>
        <topology evidence="1">Multi-pass membrane protein</topology>
    </subcellularLocation>
</comment>
<keyword evidence="2" id="KW-1003">Cell membrane</keyword>
<evidence type="ECO:0000313" key="8">
    <source>
        <dbReference type="Proteomes" id="UP000577707"/>
    </source>
</evidence>
<dbReference type="Pfam" id="PF02653">
    <property type="entry name" value="BPD_transp_2"/>
    <property type="match status" value="1"/>
</dbReference>
<organism evidence="7 8">
    <name type="scientific">Nocardioides albus</name>
    <dbReference type="NCBI Taxonomy" id="1841"/>
    <lineage>
        <taxon>Bacteria</taxon>
        <taxon>Bacillati</taxon>
        <taxon>Actinomycetota</taxon>
        <taxon>Actinomycetes</taxon>
        <taxon>Propionibacteriales</taxon>
        <taxon>Nocardioidaceae</taxon>
        <taxon>Nocardioides</taxon>
    </lineage>
</organism>
<feature type="transmembrane region" description="Helical" evidence="6">
    <location>
        <begin position="12"/>
        <end position="35"/>
    </location>
</feature>
<dbReference type="GO" id="GO:0015658">
    <property type="term" value="F:branched-chain amino acid transmembrane transporter activity"/>
    <property type="evidence" value="ECO:0007669"/>
    <property type="project" value="InterPro"/>
</dbReference>
<comment type="caution">
    <text evidence="7">The sequence shown here is derived from an EMBL/GenBank/DDBJ whole genome shotgun (WGS) entry which is preliminary data.</text>
</comment>
<evidence type="ECO:0000256" key="1">
    <source>
        <dbReference type="ARBA" id="ARBA00004651"/>
    </source>
</evidence>
<feature type="transmembrane region" description="Helical" evidence="6">
    <location>
        <begin position="47"/>
        <end position="67"/>
    </location>
</feature>
<protein>
    <submittedName>
        <fullName evidence="7">Branched-chain amino acid transport system permease protein</fullName>
    </submittedName>
</protein>
<evidence type="ECO:0000256" key="6">
    <source>
        <dbReference type="SAM" id="Phobius"/>
    </source>
</evidence>
<dbReference type="EMBL" id="JACHXG010000002">
    <property type="protein sequence ID" value="MBB3087923.1"/>
    <property type="molecule type" value="Genomic_DNA"/>
</dbReference>
<dbReference type="InterPro" id="IPR043428">
    <property type="entry name" value="LivM-like"/>
</dbReference>
<keyword evidence="3 6" id="KW-0812">Transmembrane</keyword>
<dbReference type="GO" id="GO:0005886">
    <property type="term" value="C:plasma membrane"/>
    <property type="evidence" value="ECO:0007669"/>
    <property type="project" value="UniProtKB-SubCell"/>
</dbReference>
<evidence type="ECO:0000313" key="7">
    <source>
        <dbReference type="EMBL" id="MBB3087923.1"/>
    </source>
</evidence>
<evidence type="ECO:0000256" key="2">
    <source>
        <dbReference type="ARBA" id="ARBA00022475"/>
    </source>
</evidence>
<dbReference type="PANTHER" id="PTHR30482:SF17">
    <property type="entry name" value="ABC TRANSPORTER ATP-BINDING PROTEIN"/>
    <property type="match status" value="1"/>
</dbReference>
<evidence type="ECO:0000256" key="4">
    <source>
        <dbReference type="ARBA" id="ARBA00022989"/>
    </source>
</evidence>
<keyword evidence="4 6" id="KW-1133">Transmembrane helix</keyword>
<feature type="transmembrane region" description="Helical" evidence="6">
    <location>
        <begin position="88"/>
        <end position="108"/>
    </location>
</feature>
<evidence type="ECO:0000256" key="5">
    <source>
        <dbReference type="ARBA" id="ARBA00023136"/>
    </source>
</evidence>
<name>A0A7W5F792_9ACTN</name>
<keyword evidence="8" id="KW-1185">Reference proteome</keyword>
<feature type="transmembrane region" description="Helical" evidence="6">
    <location>
        <begin position="250"/>
        <end position="277"/>
    </location>
</feature>